<gene>
    <name evidence="2" type="ORF">ABVK25_010578</name>
</gene>
<feature type="region of interest" description="Disordered" evidence="1">
    <location>
        <begin position="461"/>
        <end position="638"/>
    </location>
</feature>
<feature type="compositionally biased region" description="Acidic residues" evidence="1">
    <location>
        <begin position="1333"/>
        <end position="1349"/>
    </location>
</feature>
<feature type="compositionally biased region" description="Basic and acidic residues" evidence="1">
    <location>
        <begin position="1097"/>
        <end position="1107"/>
    </location>
</feature>
<feature type="compositionally biased region" description="Low complexity" evidence="1">
    <location>
        <begin position="1192"/>
        <end position="1215"/>
    </location>
</feature>
<feature type="compositionally biased region" description="Polar residues" evidence="1">
    <location>
        <begin position="328"/>
        <end position="339"/>
    </location>
</feature>
<feature type="region of interest" description="Disordered" evidence="1">
    <location>
        <begin position="204"/>
        <end position="228"/>
    </location>
</feature>
<feature type="compositionally biased region" description="Polar residues" evidence="1">
    <location>
        <begin position="494"/>
        <end position="503"/>
    </location>
</feature>
<feature type="compositionally biased region" description="Basic and acidic residues" evidence="1">
    <location>
        <begin position="476"/>
        <end position="485"/>
    </location>
</feature>
<keyword evidence="3" id="KW-1185">Reference proteome</keyword>
<name>A0ABR4AUC1_9LECA</name>
<feature type="compositionally biased region" description="Polar residues" evidence="1">
    <location>
        <begin position="1263"/>
        <end position="1281"/>
    </location>
</feature>
<dbReference type="EMBL" id="JBHFEH010000070">
    <property type="protein sequence ID" value="KAL2049149.1"/>
    <property type="molecule type" value="Genomic_DNA"/>
</dbReference>
<feature type="region of interest" description="Disordered" evidence="1">
    <location>
        <begin position="360"/>
        <end position="427"/>
    </location>
</feature>
<feature type="compositionally biased region" description="Polar residues" evidence="1">
    <location>
        <begin position="207"/>
        <end position="228"/>
    </location>
</feature>
<feature type="compositionally biased region" description="Basic and acidic residues" evidence="1">
    <location>
        <begin position="788"/>
        <end position="820"/>
    </location>
</feature>
<feature type="compositionally biased region" description="Basic and acidic residues" evidence="1">
    <location>
        <begin position="534"/>
        <end position="559"/>
    </location>
</feature>
<evidence type="ECO:0008006" key="4">
    <source>
        <dbReference type="Google" id="ProtNLM"/>
    </source>
</evidence>
<feature type="compositionally biased region" description="Polar residues" evidence="1">
    <location>
        <begin position="902"/>
        <end position="918"/>
    </location>
</feature>
<feature type="region of interest" description="Disordered" evidence="1">
    <location>
        <begin position="666"/>
        <end position="1115"/>
    </location>
</feature>
<reference evidence="2 3" key="1">
    <citation type="submission" date="2024-09" db="EMBL/GenBank/DDBJ databases">
        <title>Rethinking Asexuality: The Enigmatic Case of Functional Sexual Genes in Lepraria (Stereocaulaceae).</title>
        <authorList>
            <person name="Doellman M."/>
            <person name="Sun Y."/>
            <person name="Barcenas-Pena A."/>
            <person name="Lumbsch H.T."/>
            <person name="Grewe F."/>
        </authorList>
    </citation>
    <scope>NUCLEOTIDE SEQUENCE [LARGE SCALE GENOMIC DNA]</scope>
    <source>
        <strain evidence="2 3">Grewe 0041</strain>
    </source>
</reference>
<feature type="compositionally biased region" description="Basic and acidic residues" evidence="1">
    <location>
        <begin position="831"/>
        <end position="840"/>
    </location>
</feature>
<feature type="compositionally biased region" description="Acidic residues" evidence="1">
    <location>
        <begin position="1166"/>
        <end position="1191"/>
    </location>
</feature>
<feature type="compositionally biased region" description="Polar residues" evidence="1">
    <location>
        <begin position="715"/>
        <end position="726"/>
    </location>
</feature>
<feature type="region of interest" description="Disordered" evidence="1">
    <location>
        <begin position="1323"/>
        <end position="1375"/>
    </location>
</feature>
<organism evidence="2 3">
    <name type="scientific">Lepraria finkii</name>
    <dbReference type="NCBI Taxonomy" id="1340010"/>
    <lineage>
        <taxon>Eukaryota</taxon>
        <taxon>Fungi</taxon>
        <taxon>Dikarya</taxon>
        <taxon>Ascomycota</taxon>
        <taxon>Pezizomycotina</taxon>
        <taxon>Lecanoromycetes</taxon>
        <taxon>OSLEUM clade</taxon>
        <taxon>Lecanoromycetidae</taxon>
        <taxon>Lecanorales</taxon>
        <taxon>Lecanorineae</taxon>
        <taxon>Stereocaulaceae</taxon>
        <taxon>Lepraria</taxon>
    </lineage>
</organism>
<comment type="caution">
    <text evidence="2">The sequence shown here is derived from an EMBL/GenBank/DDBJ whole genome shotgun (WGS) entry which is preliminary data.</text>
</comment>
<accession>A0ABR4AUC1</accession>
<feature type="compositionally biased region" description="Polar residues" evidence="1">
    <location>
        <begin position="294"/>
        <end position="303"/>
    </location>
</feature>
<evidence type="ECO:0000256" key="1">
    <source>
        <dbReference type="SAM" id="MobiDB-lite"/>
    </source>
</evidence>
<feature type="compositionally biased region" description="Polar residues" evidence="1">
    <location>
        <begin position="1357"/>
        <end position="1367"/>
    </location>
</feature>
<feature type="compositionally biased region" description="Polar residues" evidence="1">
    <location>
        <begin position="992"/>
        <end position="1006"/>
    </location>
</feature>
<feature type="region of interest" description="Disordered" evidence="1">
    <location>
        <begin position="1127"/>
        <end position="1297"/>
    </location>
</feature>
<feature type="compositionally biased region" description="Basic residues" evidence="1">
    <location>
        <begin position="412"/>
        <end position="424"/>
    </location>
</feature>
<evidence type="ECO:0000313" key="3">
    <source>
        <dbReference type="Proteomes" id="UP001590951"/>
    </source>
</evidence>
<protein>
    <recommendedName>
        <fullName evidence="4">Nucleolar protein Dnt1-like N-terminal domain-containing protein</fullName>
    </recommendedName>
</protein>
<feature type="compositionally biased region" description="Low complexity" evidence="1">
    <location>
        <begin position="1058"/>
        <end position="1070"/>
    </location>
</feature>
<feature type="region of interest" description="Disordered" evidence="1">
    <location>
        <begin position="285"/>
        <end position="313"/>
    </location>
</feature>
<feature type="compositionally biased region" description="Basic and acidic residues" evidence="1">
    <location>
        <begin position="740"/>
        <end position="753"/>
    </location>
</feature>
<feature type="compositionally biased region" description="Low complexity" evidence="1">
    <location>
        <begin position="518"/>
        <end position="532"/>
    </location>
</feature>
<feature type="compositionally biased region" description="Basic and acidic residues" evidence="1">
    <location>
        <begin position="859"/>
        <end position="876"/>
    </location>
</feature>
<feature type="compositionally biased region" description="Basic and acidic residues" evidence="1">
    <location>
        <begin position="769"/>
        <end position="781"/>
    </location>
</feature>
<feature type="compositionally biased region" description="Low complexity" evidence="1">
    <location>
        <begin position="1222"/>
        <end position="1240"/>
    </location>
</feature>
<feature type="compositionally biased region" description="Polar residues" evidence="1">
    <location>
        <begin position="1136"/>
        <end position="1160"/>
    </location>
</feature>
<feature type="compositionally biased region" description="Basic and acidic residues" evidence="1">
    <location>
        <begin position="613"/>
        <end position="638"/>
    </location>
</feature>
<dbReference type="Proteomes" id="UP001590951">
    <property type="component" value="Unassembled WGS sequence"/>
</dbReference>
<evidence type="ECO:0000313" key="2">
    <source>
        <dbReference type="EMBL" id="KAL2049149.1"/>
    </source>
</evidence>
<feature type="compositionally biased region" description="Polar residues" evidence="1">
    <location>
        <begin position="684"/>
        <end position="700"/>
    </location>
</feature>
<feature type="region of interest" description="Disordered" evidence="1">
    <location>
        <begin position="320"/>
        <end position="339"/>
    </location>
</feature>
<proteinExistence type="predicted"/>
<sequence>MARLRLQVQVLPWQERGSFPSEKAYDDATIIMGQPCLEDDTIEDLRDKIHERWAKTYVGYGSLNDNRINTGYGEPLNMDDRVGDFFDDRGTTKEVPITSIVLVPRDPPDPAELRDLQRIKRFGSLMPGSAARPPKRLLPDALQRRQGGIELRWGEAPNRSGKRQRTRDMRPNGTLNPDRPILSREGQVEGHYPSQVSAAQGPIHQVMDSQRSPEKQQLNPYGTPRSISLISPKDQIHADQIYVSTIPDSPTSRASQAVNGAFRTSIDLDREIAKSESPELRLSLDEVPPHEQESTLVEQTNGDVNEVRPDSTSNAAAVDQKNGDVHMGQSSAPAFVSTSTSEPKSIKNLVDEFVSISNGGEWQRSGTSRTTSWTPLKRKQPCVDTTFGKQARRGSDGDINDPIESDSDSFRAKQRMPSGKRLKLSHTNPECFVSPRVPLALGKDRNEGEFLEASFPVSRDNRVRPPLEELPVPSHDNIETQHDDNLNQEENELDQLQNAVSKQQRQEGCAVKVKSDIGQRSSQASTAGSQGSENDTRASQKPIQDKRLEGSVSSERDENGEAGSLTYGVPAQDAGRNAETGRVEELAEAQRSSQAKANEKGIAEATRAHKTKAKEELANEKETAERRAQEHHAREKALSEQAEKMMLAADGAKYLEAEKLEKRKAQAASKHSAVIPVDSKPIPKTQSSPIHKATAPTNTKPIAATPRTPIPKATAPTNTKPVSATSAEAEPKGAIPAYTKTKDAMPGETDLRTKAPAVTNSENPPLSEMKIKDVTSAELKKGTYIPRTDQDKARRKELDIQRRTDRAKAAEEEKSHEGKRAYKRAQTNAKEVQKEVEKSSKNVNPEGEEKTLKKQSTPKLERTVRKFRDTSDDRSHHSSTPSDLSSVPGQSRKTMTPALPRSSVTKSSNQGEMITSSPLAAKSAKNLERPLRSALKQGSSALRRSVSFMDGLEDNSRPKNGSSSSPIKTGSNTARSRPFKSLLEINREILSGTPTQSKSLKSTSAGNGSGIQAAKSSGAKKEMIQMKLNVTRNAKGKNRIVNPPIPAEPIAKQEIEDFSSASEDSVSSFLSDEEAGPNGSSKAGPSSRKSARRMKSSLKEVAAKSDPSDALIDPEIHKIKVEMDTTATPVLPAHSISRSVTSSQQASTSRSPAQSTRGTTSLSSDSADDSDTSESDSSEESGSSSEEDSDNEPNGNTPPTINNGSSKVVKVLVLSPKATPMAQPSQDSSSSKARSQKTASVNSLVKRIDQGADKQLQGGFDQSVPNDSAQTPATGKNSAQENPAPPTCPKLDWHGTHPAYYRYPKLSELKKTAEAESIYDVATYQTTAPVAMGDDETESSSSEDEESNSDDEKAADGSQTSLKSNSGRIPGLRGVMKLARLVRGVRQ</sequence>
<feature type="region of interest" description="Disordered" evidence="1">
    <location>
        <begin position="148"/>
        <end position="182"/>
    </location>
</feature>
<feature type="compositionally biased region" description="Polar residues" evidence="1">
    <location>
        <begin position="360"/>
        <end position="374"/>
    </location>
</feature>
<feature type="compositionally biased region" description="Polar residues" evidence="1">
    <location>
        <begin position="958"/>
        <end position="975"/>
    </location>
</feature>
<feature type="compositionally biased region" description="Acidic residues" evidence="1">
    <location>
        <begin position="398"/>
        <end position="407"/>
    </location>
</feature>